<evidence type="ECO:0000313" key="4">
    <source>
        <dbReference type="Proteomes" id="UP000243250"/>
    </source>
</evidence>
<dbReference type="InterPro" id="IPR006016">
    <property type="entry name" value="UspA"/>
</dbReference>
<evidence type="ECO:0000313" key="3">
    <source>
        <dbReference type="EMBL" id="SFR43752.1"/>
    </source>
</evidence>
<protein>
    <submittedName>
        <fullName evidence="3">Nucleotide-binding universal stress protein, UspA family</fullName>
    </submittedName>
</protein>
<dbReference type="Gene3D" id="3.40.50.620">
    <property type="entry name" value="HUPs"/>
    <property type="match status" value="2"/>
</dbReference>
<dbReference type="Proteomes" id="UP000243250">
    <property type="component" value="Unassembled WGS sequence"/>
</dbReference>
<dbReference type="InterPro" id="IPR014729">
    <property type="entry name" value="Rossmann-like_a/b/a_fold"/>
</dbReference>
<feature type="domain" description="UspA" evidence="2">
    <location>
        <begin position="149"/>
        <end position="285"/>
    </location>
</feature>
<dbReference type="Pfam" id="PF00582">
    <property type="entry name" value="Usp"/>
    <property type="match status" value="2"/>
</dbReference>
<dbReference type="PANTHER" id="PTHR46268">
    <property type="entry name" value="STRESS RESPONSE PROTEIN NHAX"/>
    <property type="match status" value="1"/>
</dbReference>
<dbReference type="OrthoDB" id="105697at2157"/>
<proteinExistence type="inferred from homology"/>
<reference evidence="4" key="1">
    <citation type="submission" date="2016-10" db="EMBL/GenBank/DDBJ databases">
        <authorList>
            <person name="Varghese N."/>
            <person name="Submissions S."/>
        </authorList>
    </citation>
    <scope>NUCLEOTIDE SEQUENCE [LARGE SCALE GENOMIC DNA]</scope>
    <source>
        <strain evidence="4">CGMCC 1.8711</strain>
    </source>
</reference>
<dbReference type="SUPFAM" id="SSF52402">
    <property type="entry name" value="Adenine nucleotide alpha hydrolases-like"/>
    <property type="match status" value="2"/>
</dbReference>
<dbReference type="CDD" id="cd00293">
    <property type="entry name" value="USP-like"/>
    <property type="match status" value="2"/>
</dbReference>
<dbReference type="RefSeq" id="WP_089878174.1">
    <property type="nucleotide sequence ID" value="NZ_FOYS01000002.1"/>
</dbReference>
<dbReference type="EMBL" id="FOYS01000002">
    <property type="protein sequence ID" value="SFR43752.1"/>
    <property type="molecule type" value="Genomic_DNA"/>
</dbReference>
<dbReference type="InterPro" id="IPR006015">
    <property type="entry name" value="Universal_stress_UspA"/>
</dbReference>
<evidence type="ECO:0000256" key="1">
    <source>
        <dbReference type="ARBA" id="ARBA00008791"/>
    </source>
</evidence>
<dbReference type="PRINTS" id="PR01438">
    <property type="entry name" value="UNVRSLSTRESS"/>
</dbReference>
<organism evidence="3 4">
    <name type="scientific">Halogeometricum limi</name>
    <dbReference type="NCBI Taxonomy" id="555875"/>
    <lineage>
        <taxon>Archaea</taxon>
        <taxon>Methanobacteriati</taxon>
        <taxon>Methanobacteriota</taxon>
        <taxon>Stenosarchaea group</taxon>
        <taxon>Halobacteria</taxon>
        <taxon>Halobacteriales</taxon>
        <taxon>Haloferacaceae</taxon>
        <taxon>Halogeometricum</taxon>
    </lineage>
</organism>
<dbReference type="AlphaFoldDB" id="A0A1I6GNE3"/>
<keyword evidence="4" id="KW-1185">Reference proteome</keyword>
<feature type="domain" description="UspA" evidence="2">
    <location>
        <begin position="1"/>
        <end position="138"/>
    </location>
</feature>
<accession>A0A1I6GNE3</accession>
<name>A0A1I6GNE3_9EURY</name>
<gene>
    <name evidence="3" type="ORF">SAMN04488124_1316</name>
</gene>
<sequence>MYERILLPVDGSDGSTEALYHAGEIAQWSDGTIQLLNVADTARDSVTVVDGDVVDALAEAGDEVLEEAGRILDSLDVDYSADVIQGDPVSAIVDYAAEYDYDVIVMPTQGRDGVSEQLLGSVTEKVVRLASRPVLTVRTGTDRELAFPYERLVVPTDGSSAAMHAAEHALDVAEAVGATVHVLAVVDDAMFGIDVRSAMAETAGEDAAREAVENVVLAAESRDIDVVEHVERGSAHEEILDCVAENGAHAVVMGTTGKRGVDRILLGSVAEKTVRTSPVPVVTVREEE</sequence>
<comment type="similarity">
    <text evidence="1">Belongs to the universal stress protein A family.</text>
</comment>
<dbReference type="PANTHER" id="PTHR46268:SF6">
    <property type="entry name" value="UNIVERSAL STRESS PROTEIN UP12"/>
    <property type="match status" value="1"/>
</dbReference>
<evidence type="ECO:0000259" key="2">
    <source>
        <dbReference type="Pfam" id="PF00582"/>
    </source>
</evidence>
<dbReference type="STRING" id="555875.SAMN04488124_1316"/>